<evidence type="ECO:0000313" key="1">
    <source>
        <dbReference type="EMBL" id="KAA6397879.1"/>
    </source>
</evidence>
<comment type="caution">
    <text evidence="1">The sequence shown here is derived from an EMBL/GenBank/DDBJ whole genome shotgun (WGS) entry which is preliminary data.</text>
</comment>
<protein>
    <submittedName>
        <fullName evidence="1">Uncharacterized protein</fullName>
    </submittedName>
</protein>
<accession>A0A5J4WUN4</accession>
<organism evidence="1 2">
    <name type="scientific">Streblomastix strix</name>
    <dbReference type="NCBI Taxonomy" id="222440"/>
    <lineage>
        <taxon>Eukaryota</taxon>
        <taxon>Metamonada</taxon>
        <taxon>Preaxostyla</taxon>
        <taxon>Oxymonadida</taxon>
        <taxon>Streblomastigidae</taxon>
        <taxon>Streblomastix</taxon>
    </lineage>
</organism>
<proteinExistence type="predicted"/>
<name>A0A5J4WUN4_9EUKA</name>
<dbReference type="EMBL" id="SNRW01001082">
    <property type="protein sequence ID" value="KAA6397879.1"/>
    <property type="molecule type" value="Genomic_DNA"/>
</dbReference>
<reference evidence="1 2" key="1">
    <citation type="submission" date="2019-03" db="EMBL/GenBank/DDBJ databases">
        <title>Single cell metagenomics reveals metabolic interactions within the superorganism composed of flagellate Streblomastix strix and complex community of Bacteroidetes bacteria on its surface.</title>
        <authorList>
            <person name="Treitli S.C."/>
            <person name="Kolisko M."/>
            <person name="Husnik F."/>
            <person name="Keeling P."/>
            <person name="Hampl V."/>
        </authorList>
    </citation>
    <scope>NUCLEOTIDE SEQUENCE [LARGE SCALE GENOMIC DNA]</scope>
    <source>
        <strain evidence="1">ST1C</strain>
    </source>
</reference>
<sequence>MQNHNLKKKLIYFSNPFQQQVIRCETPTLSARRRSTIFEETLTPDPSVCRWLLDIISEDEHMVKESAHFVQLNIKDEGCCRRFCNDSIQTLNEILIGNVNVLKLDVEKSESDALLDDKLNISDQIDAHSKLEDDALLLLKADKSVIIDAQLKTEDDALLALKLNVFDQIIAYNKTEAEALLDDKLNISDQIVAYIKEKDGVPFLLKADKIELDNYVDLTSTQINYRKCEIFVQANQKVMYLYFVDKQEMDYWQDSTCLRALETELSDMSNVITFFGTATGGSNAITYLSFNGNTIISAKNINFVTTDFDETITGQKTFNTIIHSVEIMKISDDALLLLNADKTYLIDACTKGEANNLYNNKADSEVLYTKGEEDALLLLKADKAQLIDAYSKGETNNLLNNKFDSGVSYTKQEYDAPLLLMVNQTTTYIKIKIEQLQSQIEGDDVDLSDDIVILFVAGGIKPISEFAGIPTDISNYYTKTQTYSKTETNNKYLRLEDQIQQTIAERLKYVSPFDVIYDETQDSVANTYLAMSEIDSKLTNYVKTVNNKEIVDTKKFNANVNATGFVKTGKDDSSILLTDSGDALLSSFVGNEELKKSAFSATLIK</sequence>
<evidence type="ECO:0000313" key="2">
    <source>
        <dbReference type="Proteomes" id="UP000324800"/>
    </source>
</evidence>
<gene>
    <name evidence="1" type="ORF">EZS28_006592</name>
</gene>
<dbReference type="AlphaFoldDB" id="A0A5J4WUN4"/>
<dbReference type="Proteomes" id="UP000324800">
    <property type="component" value="Unassembled WGS sequence"/>
</dbReference>